<keyword evidence="3" id="KW-0732">Signal</keyword>
<gene>
    <name evidence="5" type="primary">LOC111134965</name>
</gene>
<feature type="compositionally biased region" description="Low complexity" evidence="1">
    <location>
        <begin position="1877"/>
        <end position="1887"/>
    </location>
</feature>
<reference evidence="4" key="1">
    <citation type="submission" date="2024-06" db="UniProtKB">
        <authorList>
            <consortium name="RefSeq"/>
        </authorList>
    </citation>
    <scope>NUCLEOTIDE SEQUENCE [LARGE SCALE GENOMIC DNA]</scope>
</reference>
<feature type="region of interest" description="Disordered" evidence="1">
    <location>
        <begin position="950"/>
        <end position="972"/>
    </location>
</feature>
<feature type="region of interest" description="Disordered" evidence="1">
    <location>
        <begin position="1826"/>
        <end position="1858"/>
    </location>
</feature>
<feature type="region of interest" description="Disordered" evidence="1">
    <location>
        <begin position="1200"/>
        <end position="1237"/>
    </location>
</feature>
<feature type="transmembrane region" description="Helical" evidence="2">
    <location>
        <begin position="1698"/>
        <end position="1720"/>
    </location>
</feature>
<dbReference type="GeneID" id="111134965"/>
<keyword evidence="2" id="KW-0472">Membrane</keyword>
<evidence type="ECO:0000313" key="5">
    <source>
        <dbReference type="RefSeq" id="XP_022340295.1"/>
    </source>
</evidence>
<feature type="region of interest" description="Disordered" evidence="1">
    <location>
        <begin position="183"/>
        <end position="221"/>
    </location>
</feature>
<evidence type="ECO:0000256" key="1">
    <source>
        <dbReference type="SAM" id="MobiDB-lite"/>
    </source>
</evidence>
<proteinExistence type="predicted"/>
<accession>A0A8B8EJN6</accession>
<dbReference type="RefSeq" id="XP_022340295.1">
    <property type="nucleotide sequence ID" value="XM_022484587.1"/>
</dbReference>
<dbReference type="OrthoDB" id="6162555at2759"/>
<feature type="compositionally biased region" description="Basic and acidic residues" evidence="1">
    <location>
        <begin position="1968"/>
        <end position="1987"/>
    </location>
</feature>
<name>A0A8B8EJN6_CRAVI</name>
<feature type="region of interest" description="Disordered" evidence="1">
    <location>
        <begin position="1509"/>
        <end position="1531"/>
    </location>
</feature>
<feature type="compositionally biased region" description="Basic and acidic residues" evidence="1">
    <location>
        <begin position="1948"/>
        <end position="1960"/>
    </location>
</feature>
<evidence type="ECO:0000313" key="4">
    <source>
        <dbReference type="Proteomes" id="UP000694844"/>
    </source>
</evidence>
<keyword evidence="2" id="KW-1133">Transmembrane helix</keyword>
<feature type="compositionally biased region" description="Basic and acidic residues" evidence="1">
    <location>
        <begin position="212"/>
        <end position="221"/>
    </location>
</feature>
<feature type="region of interest" description="Disordered" evidence="1">
    <location>
        <begin position="1877"/>
        <end position="2002"/>
    </location>
</feature>
<reference evidence="5" key="2">
    <citation type="submission" date="2025-08" db="UniProtKB">
        <authorList>
            <consortium name="RefSeq"/>
        </authorList>
    </citation>
    <scope>IDENTIFICATION</scope>
    <source>
        <tissue evidence="5">Whole sample</tissue>
    </source>
</reference>
<feature type="signal peptide" evidence="3">
    <location>
        <begin position="1"/>
        <end position="26"/>
    </location>
</feature>
<feature type="compositionally biased region" description="Polar residues" evidence="1">
    <location>
        <begin position="188"/>
        <end position="199"/>
    </location>
</feature>
<dbReference type="Proteomes" id="UP000694844">
    <property type="component" value="Chromosome 1"/>
</dbReference>
<feature type="compositionally biased region" description="Polar residues" evidence="1">
    <location>
        <begin position="1215"/>
        <end position="1228"/>
    </location>
</feature>
<dbReference type="KEGG" id="cvn:111134965"/>
<feature type="region of interest" description="Disordered" evidence="1">
    <location>
        <begin position="2048"/>
        <end position="2110"/>
    </location>
</feature>
<feature type="compositionally biased region" description="Basic and acidic residues" evidence="1">
    <location>
        <begin position="1917"/>
        <end position="1939"/>
    </location>
</feature>
<keyword evidence="4" id="KW-1185">Reference proteome</keyword>
<sequence length="2132" mass="236817">MGRCRSCGAVWVSITVFFMLCSLVNTKGLTEHLSIVSLTSEDTRPISESTPELWKTEKLTFYTQSSFQPSTETWKTEKLTFYTQSSFQPSTEYSAIITKAHLTPTKSLDVREVYFSSNYGTTNKTILTKEAVSSSRIKSTVLHDDNNDVTPSDIIEQGRTMPAYRVDGLVPSTDTLQPSVEIMDKSKPNNVKQPTTDSFSADKGSYLVTDKGPSRGLKEKDHYNRISPQSTFEIYDSNSSLDLQVIHTPSSEFGLSSLTSDRLEEVQEPHPSSIYFESISVNISSPSPTKLFVMTSPSEIKPSAVVIKLPTSFLPDNTTILHPSRLLSSPTYMDQDTMESVTSQSTQQIPSVTDIYYQSQFQQTLHSFDLQSTYQFEKSLSEGRETLSLTQVTERSRIEQTFHVREDNVMDKGVSVQEKSESSINISSAPFLVTIDVGKGTDGVTEHTLESKSQINTVKKYSRENETESLLAMYDSSSNAIIPTLSSPVTVHVRNHTSGEEGTRVMESMPQNFNIKKTSFDRQNNSLRQTKDLFHQSRPTVSSNLNMQGSENIHEIQEVTSYSALLEKDYSTVDVYTEHATTSLLDISPTASVPLYLHSVKNTKIQGTYSEETMLPSIIVEKSAKYNDKNAGADSYLFDLSPTTSSSFAIYISKSTEHHRVSTYETMSPEISKGQSTVINSINIKPNDYSIGRNGIFTTETKIDVTSEKPHTKYHHFVQATSSTLDIIPTISPTSTFRSVKNMNEHKNYTQELHPQNGPFEEQSTNTSTVVQPLTDSFNISPTLKSFPTKYANQNVSQNVVISRETVALEANSKIARSNVMPNSKPPFKSELPSVSIISEKVLSSRSPNSLQASESKTEILGMSYPFESLPISLHSPIGIQIPSRVTSDHRLIEYSTKRDLGKDTFWSTVSSDNDASEMLYSHTVNTLNSIIDTPISPIDTTMISSSALNPTSSAKTLEEETTVRRNISLDSEHSTSTEDFYELKTEHVSNLNTHGSSNQPRFLEVPFNTVLFQLTHSISKGKKTHVKSQQTISTSFSMNDPSYFELRTSDDQVDFYWTTMTEPLLSSPIAKSDEFSSTLNSNEETHTKDPKTHYISPSLSFTSLSEIGATVYISDGLESIDPSSHITTTKRFGQSMKMKSSMNNIMIPEPTSVKHSISGISTFSFLFHPSFSSEYMSEGIPISYDTQFKESTAFEMEEITKNPDLNSVDGDLGSATSSRKSNLNTSTKKTDNSVSSSVISSNPLFASVVNHGTKIQSDIITSISRSEDFSPSSTTGLFNTSRSFQDILSVSYNRSVHDQTSLVNASKIHMKNIQSDPFLSSSTRYDWRNIESSNLFLQKDQSSVTVTMLDDSYSEGSSLYQSHISESFSSLRQSDSLTPVSVYDTSFMNTMHLASNAKFDLLSTGESFFTEHTTYVPNNPLSSYTTKWGFSKYGTPIQPDNKYDTYTGFVSLSSAVINSRLNSDRINNLETTTNEDIVLTTSFSKYEILSTGRYSSEMVPLSTKAFSPSSASTYLKPETTRDHGYDPSLESASTTDSVTFSVSTNAAPSSSVVVFLFPENNLLVIEIDVKTGIDINDQDFIDKVVEGLSTIYIEGMSGRKRRSSNQKSDDHSKDAGISVKIRDINRKDGERVEIIFLVTYDGMVVSASLAEITFQKMSDIKMSAILGYPVVVTVSRLSTRKKSPPKSDGWGEIFNPLVIILITLPTSVVLIATLIAIALRCRSKSVHRYPSVASHMDSLYKHNLVVDVENGDVRNRRISYEYPSDDEYSMASSDVFNEIKSKYSQSMHSKIKNFEKLSIKNHFHNQLERKPSDALRNKVTFGLDSEDRKSQCVKTDSNESNDSGVVSDTPKSPTNENGNLKIEVAFADATIPQTAQNVQQNNSQVAPKTTMLQNPYPVKKKVSGERVTSWVFMGDKSSRPNEHIPSEQSERHNSDNNEPRTAGVSSRDCDHIPTHEDRQPSAGGHDGSPDHIYETLNRKETERSDEATETQTSSGISGSDGFEYLEPLRQLLLAVEQQRRRIPPVHQFLTDENVFRTSVQGLCNVGHLSPSHQSPQTLGPVPLVNSTTSSDSDKDSERQVQLTDCTGENRSKERQLVQGSATHSGEVASPDKCIYDQPVLYPAGFAHVADI</sequence>
<feature type="compositionally biased region" description="Polar residues" evidence="1">
    <location>
        <begin position="1833"/>
        <end position="1858"/>
    </location>
</feature>
<organism evidence="4 5">
    <name type="scientific">Crassostrea virginica</name>
    <name type="common">Eastern oyster</name>
    <dbReference type="NCBI Taxonomy" id="6565"/>
    <lineage>
        <taxon>Eukaryota</taxon>
        <taxon>Metazoa</taxon>
        <taxon>Spiralia</taxon>
        <taxon>Lophotrochozoa</taxon>
        <taxon>Mollusca</taxon>
        <taxon>Bivalvia</taxon>
        <taxon>Autobranchia</taxon>
        <taxon>Pteriomorphia</taxon>
        <taxon>Ostreida</taxon>
        <taxon>Ostreoidea</taxon>
        <taxon>Ostreidae</taxon>
        <taxon>Crassostrea</taxon>
    </lineage>
</organism>
<protein>
    <submittedName>
        <fullName evidence="5">Uncharacterized protein LOC111134965</fullName>
    </submittedName>
</protein>
<feature type="chain" id="PRO_5034690220" evidence="3">
    <location>
        <begin position="27"/>
        <end position="2132"/>
    </location>
</feature>
<evidence type="ECO:0000256" key="2">
    <source>
        <dbReference type="SAM" id="Phobius"/>
    </source>
</evidence>
<evidence type="ECO:0000256" key="3">
    <source>
        <dbReference type="SAM" id="SignalP"/>
    </source>
</evidence>
<keyword evidence="2" id="KW-0812">Transmembrane</keyword>